<feature type="region of interest" description="Disordered" evidence="1">
    <location>
        <begin position="1"/>
        <end position="31"/>
    </location>
</feature>
<proteinExistence type="predicted"/>
<evidence type="ECO:0000313" key="2">
    <source>
        <dbReference type="EMBL" id="KAA8913972.1"/>
    </source>
</evidence>
<gene>
    <name evidence="2" type="ORF">FN846DRAFT_902407</name>
</gene>
<dbReference type="Proteomes" id="UP000326924">
    <property type="component" value="Unassembled WGS sequence"/>
</dbReference>
<accession>A0A5J5FAW1</accession>
<dbReference type="AlphaFoldDB" id="A0A5J5FAW1"/>
<evidence type="ECO:0000313" key="3">
    <source>
        <dbReference type="Proteomes" id="UP000326924"/>
    </source>
</evidence>
<keyword evidence="3" id="KW-1185">Reference proteome</keyword>
<name>A0A5J5FAW1_9PEZI</name>
<sequence>MDTQATAAALGTPGNGPLCQASSRSRQDTFPGVETSIRERLSMHWHHQQQHGPLPSATIRMESAATCPTQQLTRRRDAITGARVAAAIPGQPTAIERSVAMWIKPRWAAVIEPEETAAQVAARWQEPTDG</sequence>
<dbReference type="InParanoid" id="A0A5J5FAW1"/>
<organism evidence="2 3">
    <name type="scientific">Sphaerosporella brunnea</name>
    <dbReference type="NCBI Taxonomy" id="1250544"/>
    <lineage>
        <taxon>Eukaryota</taxon>
        <taxon>Fungi</taxon>
        <taxon>Dikarya</taxon>
        <taxon>Ascomycota</taxon>
        <taxon>Pezizomycotina</taxon>
        <taxon>Pezizomycetes</taxon>
        <taxon>Pezizales</taxon>
        <taxon>Pyronemataceae</taxon>
        <taxon>Sphaerosporella</taxon>
    </lineage>
</organism>
<dbReference type="EMBL" id="VXIS01000010">
    <property type="protein sequence ID" value="KAA8913972.1"/>
    <property type="molecule type" value="Genomic_DNA"/>
</dbReference>
<protein>
    <submittedName>
        <fullName evidence="2">Uncharacterized protein</fullName>
    </submittedName>
</protein>
<reference evidence="2 3" key="1">
    <citation type="submission" date="2019-09" db="EMBL/GenBank/DDBJ databases">
        <title>Draft genome of the ectomycorrhizal ascomycete Sphaerosporella brunnea.</title>
        <authorList>
            <consortium name="DOE Joint Genome Institute"/>
            <person name="Benucci G.M."/>
            <person name="Marozzi G."/>
            <person name="Antonielli L."/>
            <person name="Sanchez S."/>
            <person name="Marco P."/>
            <person name="Wang X."/>
            <person name="Falini L.B."/>
            <person name="Barry K."/>
            <person name="Haridas S."/>
            <person name="Lipzen A."/>
            <person name="Labutti K."/>
            <person name="Grigoriev I.V."/>
            <person name="Murat C."/>
            <person name="Martin F."/>
            <person name="Albertini E."/>
            <person name="Donnini D."/>
            <person name="Bonito G."/>
        </authorList>
    </citation>
    <scope>NUCLEOTIDE SEQUENCE [LARGE SCALE GENOMIC DNA]</scope>
    <source>
        <strain evidence="2 3">Sb_GMNB300</strain>
    </source>
</reference>
<evidence type="ECO:0000256" key="1">
    <source>
        <dbReference type="SAM" id="MobiDB-lite"/>
    </source>
</evidence>
<comment type="caution">
    <text evidence="2">The sequence shown here is derived from an EMBL/GenBank/DDBJ whole genome shotgun (WGS) entry which is preliminary data.</text>
</comment>